<dbReference type="PANTHER" id="PTHR43451">
    <property type="entry name" value="ACETYLTRANSFERASE (GNAT) FAMILY PROTEIN"/>
    <property type="match status" value="1"/>
</dbReference>
<proteinExistence type="predicted"/>
<protein>
    <recommendedName>
        <fullName evidence="1">N-acetyltransferase domain-containing protein</fullName>
    </recommendedName>
</protein>
<dbReference type="SUPFAM" id="SSF55729">
    <property type="entry name" value="Acyl-CoA N-acyltransferases (Nat)"/>
    <property type="match status" value="1"/>
</dbReference>
<organism evidence="2 3">
    <name type="scientific">Arcticibacterium luteifluviistationis</name>
    <dbReference type="NCBI Taxonomy" id="1784714"/>
    <lineage>
        <taxon>Bacteria</taxon>
        <taxon>Pseudomonadati</taxon>
        <taxon>Bacteroidota</taxon>
        <taxon>Cytophagia</taxon>
        <taxon>Cytophagales</taxon>
        <taxon>Leadbetterellaceae</taxon>
        <taxon>Arcticibacterium</taxon>
    </lineage>
</organism>
<accession>A0A2Z4G7X5</accession>
<evidence type="ECO:0000313" key="3">
    <source>
        <dbReference type="Proteomes" id="UP000249873"/>
    </source>
</evidence>
<dbReference type="InterPro" id="IPR000182">
    <property type="entry name" value="GNAT_dom"/>
</dbReference>
<dbReference type="Gene3D" id="3.40.630.30">
    <property type="match status" value="1"/>
</dbReference>
<dbReference type="GO" id="GO:0016747">
    <property type="term" value="F:acyltransferase activity, transferring groups other than amino-acyl groups"/>
    <property type="evidence" value="ECO:0007669"/>
    <property type="project" value="InterPro"/>
</dbReference>
<name>A0A2Z4G7X5_9BACT</name>
<evidence type="ECO:0000259" key="1">
    <source>
        <dbReference type="PROSITE" id="PS51186"/>
    </source>
</evidence>
<dbReference type="OrthoDB" id="424368at2"/>
<dbReference type="InterPro" id="IPR016181">
    <property type="entry name" value="Acyl_CoA_acyltransferase"/>
</dbReference>
<keyword evidence="3" id="KW-1185">Reference proteome</keyword>
<dbReference type="Pfam" id="PF13673">
    <property type="entry name" value="Acetyltransf_10"/>
    <property type="match status" value="1"/>
</dbReference>
<dbReference type="AlphaFoldDB" id="A0A2Z4G7X5"/>
<dbReference type="PANTHER" id="PTHR43451:SF1">
    <property type="entry name" value="ACETYLTRANSFERASE"/>
    <property type="match status" value="1"/>
</dbReference>
<gene>
    <name evidence="2" type="ORF">DJ013_03440</name>
</gene>
<dbReference type="Proteomes" id="UP000249873">
    <property type="component" value="Chromosome"/>
</dbReference>
<reference evidence="2 3" key="1">
    <citation type="submission" date="2018-05" db="EMBL/GenBank/DDBJ databases">
        <title>Complete genome sequence of Arcticibacterium luteifluviistationis SM1504T, a cytophagaceae bacterium isolated from Arctic surface seawater.</title>
        <authorList>
            <person name="Li Y."/>
            <person name="Qin Q.-L."/>
        </authorList>
    </citation>
    <scope>NUCLEOTIDE SEQUENCE [LARGE SCALE GENOMIC DNA]</scope>
    <source>
        <strain evidence="2 3">SM1504</strain>
    </source>
</reference>
<dbReference type="KEGG" id="als:DJ013_03440"/>
<dbReference type="CDD" id="cd04301">
    <property type="entry name" value="NAT_SF"/>
    <property type="match status" value="1"/>
</dbReference>
<evidence type="ECO:0000313" key="2">
    <source>
        <dbReference type="EMBL" id="AWV97272.1"/>
    </source>
</evidence>
<dbReference type="RefSeq" id="WP_111370374.1">
    <property type="nucleotide sequence ID" value="NZ_CP029480.1"/>
</dbReference>
<dbReference type="InterPro" id="IPR052564">
    <property type="entry name" value="N-acetyltrans/Recomb-assoc"/>
</dbReference>
<sequence>MEIEIRQACFSDLPDIKDLFVNTVKTCCSMYYNEREIEVWSEAVNNEERWESAVEDQFFILACQNEEVLGFASLEKTKLKNKGYLDFMFVHAEHQRKGIAKRLLNVIKDEARSRGLTLIESDVSKSAFTFFKNNGFLSFKKKSNIIGEGINLVNYRMTKSL</sequence>
<dbReference type="PROSITE" id="PS51186">
    <property type="entry name" value="GNAT"/>
    <property type="match status" value="1"/>
</dbReference>
<dbReference type="EMBL" id="CP029480">
    <property type="protein sequence ID" value="AWV97272.1"/>
    <property type="molecule type" value="Genomic_DNA"/>
</dbReference>
<feature type="domain" description="N-acetyltransferase" evidence="1">
    <location>
        <begin position="3"/>
        <end position="161"/>
    </location>
</feature>